<dbReference type="Pfam" id="PF22936">
    <property type="entry name" value="Pol_BBD"/>
    <property type="match status" value="1"/>
</dbReference>
<dbReference type="PANTHER" id="PTHR47481:SF36">
    <property type="entry name" value="CCHC-TYPE DOMAIN-CONTAINING PROTEIN"/>
    <property type="match status" value="1"/>
</dbReference>
<dbReference type="InterPro" id="IPR012337">
    <property type="entry name" value="RNaseH-like_sf"/>
</dbReference>
<feature type="compositionally biased region" description="Basic and acidic residues" evidence="2">
    <location>
        <begin position="96"/>
        <end position="113"/>
    </location>
</feature>
<dbReference type="Gene3D" id="4.10.60.10">
    <property type="entry name" value="Zinc finger, CCHC-type"/>
    <property type="match status" value="1"/>
</dbReference>
<evidence type="ECO:0000259" key="3">
    <source>
        <dbReference type="PROSITE" id="PS50158"/>
    </source>
</evidence>
<dbReference type="InterPro" id="IPR036397">
    <property type="entry name" value="RNaseH_sf"/>
</dbReference>
<organism evidence="4">
    <name type="scientific">Ananas comosus var. bracteatus</name>
    <name type="common">red pineapple</name>
    <dbReference type="NCBI Taxonomy" id="296719"/>
    <lineage>
        <taxon>Eukaryota</taxon>
        <taxon>Viridiplantae</taxon>
        <taxon>Streptophyta</taxon>
        <taxon>Embryophyta</taxon>
        <taxon>Tracheophyta</taxon>
        <taxon>Spermatophyta</taxon>
        <taxon>Magnoliopsida</taxon>
        <taxon>Liliopsida</taxon>
        <taxon>Poales</taxon>
        <taxon>Bromeliaceae</taxon>
        <taxon>Bromelioideae</taxon>
        <taxon>Ananas</taxon>
    </lineage>
</organism>
<feature type="domain" description="CCHC-type" evidence="3">
    <location>
        <begin position="128"/>
        <end position="143"/>
    </location>
</feature>
<protein>
    <recommendedName>
        <fullName evidence="3">CCHC-type domain-containing protein</fullName>
    </recommendedName>
</protein>
<dbReference type="AlphaFoldDB" id="A0A6V7PQS8"/>
<keyword evidence="1" id="KW-0479">Metal-binding</keyword>
<evidence type="ECO:0000313" key="4">
    <source>
        <dbReference type="EMBL" id="CAD1832886.1"/>
    </source>
</evidence>
<dbReference type="PANTHER" id="PTHR47481">
    <property type="match status" value="1"/>
</dbReference>
<reference evidence="4" key="1">
    <citation type="submission" date="2020-07" db="EMBL/GenBank/DDBJ databases">
        <authorList>
            <person name="Lin J."/>
        </authorList>
    </citation>
    <scope>NUCLEOTIDE SEQUENCE</scope>
</reference>
<dbReference type="InterPro" id="IPR025724">
    <property type="entry name" value="GAG-pre-integrase_dom"/>
</dbReference>
<dbReference type="PROSITE" id="PS50158">
    <property type="entry name" value="ZF_CCHC"/>
    <property type="match status" value="1"/>
</dbReference>
<evidence type="ECO:0000256" key="2">
    <source>
        <dbReference type="SAM" id="MobiDB-lite"/>
    </source>
</evidence>
<keyword evidence="1" id="KW-0862">Zinc</keyword>
<dbReference type="InterPro" id="IPR001878">
    <property type="entry name" value="Znf_CCHC"/>
</dbReference>
<dbReference type="EMBL" id="LR862150">
    <property type="protein sequence ID" value="CAD1832886.1"/>
    <property type="molecule type" value="Genomic_DNA"/>
</dbReference>
<dbReference type="Pfam" id="PF13976">
    <property type="entry name" value="gag_pre-integrs"/>
    <property type="match status" value="1"/>
</dbReference>
<name>A0A6V7PQS8_ANACO</name>
<dbReference type="GO" id="GO:0008270">
    <property type="term" value="F:zinc ion binding"/>
    <property type="evidence" value="ECO:0007669"/>
    <property type="project" value="UniProtKB-KW"/>
</dbReference>
<dbReference type="Pfam" id="PF00098">
    <property type="entry name" value="zf-CCHC"/>
    <property type="match status" value="1"/>
</dbReference>
<dbReference type="InterPro" id="IPR054722">
    <property type="entry name" value="PolX-like_BBD"/>
</dbReference>
<dbReference type="GO" id="GO:0003676">
    <property type="term" value="F:nucleic acid binding"/>
    <property type="evidence" value="ECO:0007669"/>
    <property type="project" value="InterPro"/>
</dbReference>
<proteinExistence type="predicted"/>
<evidence type="ECO:0000256" key="1">
    <source>
        <dbReference type="PROSITE-ProRule" id="PRU00047"/>
    </source>
</evidence>
<gene>
    <name evidence="4" type="ORF">CB5_LOCUS16097</name>
</gene>
<sequence length="422" mass="47349">MSISEYFLKMKNLCAEISSLDPNEAISEAKLKRYIIRGLRKEYNPFVSSLQGWATQPTLVEFENLLSNQEALAKQMAECSISGKDEGEEALLTRGKKWDPKKTKNYGRAHEGESSFSKNDASRRKNVKCYRCGKMGHIKRDCRVKIHEGNVGSKEPERKQVKDWGSCFVSGDALEGDSPNVQVLASINYQKDWIVDSGCSHHLTGDKSKFNEFVHYEGNDAIVTADNTVHPVVNEGVVKMEDGVTLKSGYHVPGMTKNLFSVSQVADAGNYILFGPHDVKIMRNLRSLDADVVHHGKRVKSLYVLSAGDSYVEKTSKNNNASLWHARLAHMGLDKMKQIFSKKLVDGVPNIGEVKVGGVCEGCQLGKFHRLPFEDSKSRSKKPLDLIHTDILVSNSAASYSGYRYMLLFVDDYTRFSWVYFL</sequence>
<dbReference type="InterPro" id="IPR036875">
    <property type="entry name" value="Znf_CCHC_sf"/>
</dbReference>
<dbReference type="SUPFAM" id="SSF57756">
    <property type="entry name" value="Retrovirus zinc finger-like domains"/>
    <property type="match status" value="1"/>
</dbReference>
<accession>A0A6V7PQS8</accession>
<dbReference type="SUPFAM" id="SSF53098">
    <property type="entry name" value="Ribonuclease H-like"/>
    <property type="match status" value="1"/>
</dbReference>
<dbReference type="Gene3D" id="3.30.420.10">
    <property type="entry name" value="Ribonuclease H-like superfamily/Ribonuclease H"/>
    <property type="match status" value="1"/>
</dbReference>
<keyword evidence="1" id="KW-0863">Zinc-finger</keyword>
<feature type="region of interest" description="Disordered" evidence="2">
    <location>
        <begin position="91"/>
        <end position="119"/>
    </location>
</feature>
<dbReference type="SMART" id="SM00343">
    <property type="entry name" value="ZnF_C2HC"/>
    <property type="match status" value="1"/>
</dbReference>